<keyword evidence="1" id="KW-1133">Transmembrane helix</keyword>
<dbReference type="Proteomes" id="UP000002668">
    <property type="component" value="Genome"/>
</dbReference>
<dbReference type="HOGENOM" id="CLU_2455135_0_0_1"/>
<proteinExistence type="predicted"/>
<keyword evidence="1" id="KW-0472">Membrane</keyword>
<protein>
    <submittedName>
        <fullName evidence="2">Predicted protein</fullName>
    </submittedName>
</protein>
<dbReference type="eggNOG" id="ENOG502T64Y">
    <property type="taxonomic scope" value="Eukaryota"/>
</dbReference>
<reference evidence="3" key="1">
    <citation type="journal article" date="2011" name="Nat. Commun.">
        <title>Effector diversification within compartments of the Leptosphaeria maculans genome affected by Repeat-Induced Point mutations.</title>
        <authorList>
            <person name="Rouxel T."/>
            <person name="Grandaubert J."/>
            <person name="Hane J.K."/>
            <person name="Hoede C."/>
            <person name="van de Wouw A.P."/>
            <person name="Couloux A."/>
            <person name="Dominguez V."/>
            <person name="Anthouard V."/>
            <person name="Bally P."/>
            <person name="Bourras S."/>
            <person name="Cozijnsen A.J."/>
            <person name="Ciuffetti L.M."/>
            <person name="Degrave A."/>
            <person name="Dilmaghani A."/>
            <person name="Duret L."/>
            <person name="Fudal I."/>
            <person name="Goodwin S.B."/>
            <person name="Gout L."/>
            <person name="Glaser N."/>
            <person name="Linglin J."/>
            <person name="Kema G.H.J."/>
            <person name="Lapalu N."/>
            <person name="Lawrence C.B."/>
            <person name="May K."/>
            <person name="Meyer M."/>
            <person name="Ollivier B."/>
            <person name="Poulain J."/>
            <person name="Schoch C.L."/>
            <person name="Simon A."/>
            <person name="Spatafora J.W."/>
            <person name="Stachowiak A."/>
            <person name="Turgeon B.G."/>
            <person name="Tyler B.M."/>
            <person name="Vincent D."/>
            <person name="Weissenbach J."/>
            <person name="Amselem J."/>
            <person name="Quesneville H."/>
            <person name="Oliver R.P."/>
            <person name="Wincker P."/>
            <person name="Balesdent M.-H."/>
            <person name="Howlett B.J."/>
        </authorList>
    </citation>
    <scope>NUCLEOTIDE SEQUENCE [LARGE SCALE GENOMIC DNA]</scope>
    <source>
        <strain evidence="3">JN3 / isolate v23.1.3 / race Av1-4-5-6-7-8</strain>
    </source>
</reference>
<dbReference type="EMBL" id="FP929105">
    <property type="protein sequence ID" value="CBX93436.1"/>
    <property type="molecule type" value="Genomic_DNA"/>
</dbReference>
<name>E4ZPQ1_LEPMJ</name>
<dbReference type="VEuPathDB" id="FungiDB:LEMA_uP043370.1"/>
<evidence type="ECO:0000313" key="3">
    <source>
        <dbReference type="Proteomes" id="UP000002668"/>
    </source>
</evidence>
<keyword evidence="1" id="KW-0812">Transmembrane</keyword>
<feature type="transmembrane region" description="Helical" evidence="1">
    <location>
        <begin position="12"/>
        <end position="37"/>
    </location>
</feature>
<organism evidence="3">
    <name type="scientific">Leptosphaeria maculans (strain JN3 / isolate v23.1.3 / race Av1-4-5-6-7-8)</name>
    <name type="common">Blackleg fungus</name>
    <name type="synonym">Phoma lingam</name>
    <dbReference type="NCBI Taxonomy" id="985895"/>
    <lineage>
        <taxon>Eukaryota</taxon>
        <taxon>Fungi</taxon>
        <taxon>Dikarya</taxon>
        <taxon>Ascomycota</taxon>
        <taxon>Pezizomycotina</taxon>
        <taxon>Dothideomycetes</taxon>
        <taxon>Pleosporomycetidae</taxon>
        <taxon>Pleosporales</taxon>
        <taxon>Pleosporineae</taxon>
        <taxon>Leptosphaeriaceae</taxon>
        <taxon>Plenodomus</taxon>
        <taxon>Plenodomus lingam/Leptosphaeria maculans species complex</taxon>
    </lineage>
</organism>
<keyword evidence="3" id="KW-1185">Reference proteome</keyword>
<dbReference type="OrthoDB" id="3785354at2759"/>
<sequence>MNESFAFWFPLAWTMVGAIFTVLSFLWSVVPAPPVLLEILTELRKMTKGHPKIHRRLEPFSLKDFLKTQAKVLARERTQTTPNPFIGLD</sequence>
<gene>
    <name evidence="2" type="ORF">LEMA_uP043370.1</name>
</gene>
<evidence type="ECO:0000313" key="2">
    <source>
        <dbReference type="EMBL" id="CBX93436.1"/>
    </source>
</evidence>
<evidence type="ECO:0000256" key="1">
    <source>
        <dbReference type="SAM" id="Phobius"/>
    </source>
</evidence>
<dbReference type="InParanoid" id="E4ZPQ1"/>
<accession>E4ZPQ1</accession>
<dbReference type="AlphaFoldDB" id="E4ZPQ1"/>